<proteinExistence type="predicted"/>
<organism evidence="1 2">
    <name type="scientific">Rhizocola hellebori</name>
    <dbReference type="NCBI Taxonomy" id="1392758"/>
    <lineage>
        <taxon>Bacteria</taxon>
        <taxon>Bacillati</taxon>
        <taxon>Actinomycetota</taxon>
        <taxon>Actinomycetes</taxon>
        <taxon>Micromonosporales</taxon>
        <taxon>Micromonosporaceae</taxon>
        <taxon>Rhizocola</taxon>
    </lineage>
</organism>
<comment type="caution">
    <text evidence="1">The sequence shown here is derived from an EMBL/GenBank/DDBJ whole genome shotgun (WGS) entry which is preliminary data.</text>
</comment>
<dbReference type="AlphaFoldDB" id="A0A8J3QI10"/>
<accession>A0A8J3QI10</accession>
<dbReference type="EMBL" id="BONY01000082">
    <property type="protein sequence ID" value="GIH10027.1"/>
    <property type="molecule type" value="Genomic_DNA"/>
</dbReference>
<reference evidence="1" key="1">
    <citation type="submission" date="2021-01" db="EMBL/GenBank/DDBJ databases">
        <title>Whole genome shotgun sequence of Rhizocola hellebori NBRC 109834.</title>
        <authorList>
            <person name="Komaki H."/>
            <person name="Tamura T."/>
        </authorList>
    </citation>
    <scope>NUCLEOTIDE SEQUENCE</scope>
    <source>
        <strain evidence="1">NBRC 109834</strain>
    </source>
</reference>
<dbReference type="InterPro" id="IPR036689">
    <property type="entry name" value="ESAT-6-like_sf"/>
</dbReference>
<keyword evidence="2" id="KW-1185">Reference proteome</keyword>
<gene>
    <name evidence="1" type="ORF">Rhe02_80940</name>
</gene>
<dbReference type="Gene3D" id="1.20.1260.20">
    <property type="entry name" value="PPE superfamily"/>
    <property type="match status" value="1"/>
</dbReference>
<evidence type="ECO:0008006" key="3">
    <source>
        <dbReference type="Google" id="ProtNLM"/>
    </source>
</evidence>
<dbReference type="Proteomes" id="UP000612899">
    <property type="component" value="Unassembled WGS sequence"/>
</dbReference>
<dbReference type="InterPro" id="IPR038332">
    <property type="entry name" value="PPE_sf"/>
</dbReference>
<name>A0A8J3QI10_9ACTN</name>
<evidence type="ECO:0000313" key="2">
    <source>
        <dbReference type="Proteomes" id="UP000612899"/>
    </source>
</evidence>
<evidence type="ECO:0000313" key="1">
    <source>
        <dbReference type="EMBL" id="GIH10027.1"/>
    </source>
</evidence>
<dbReference type="RefSeq" id="WP_203913752.1">
    <property type="nucleotide sequence ID" value="NZ_BONY01000082.1"/>
</dbReference>
<dbReference type="SUPFAM" id="SSF140453">
    <property type="entry name" value="EsxAB dimer-like"/>
    <property type="match status" value="1"/>
</dbReference>
<protein>
    <recommendedName>
        <fullName evidence="3">WXG100 family type VII secretion target</fullName>
    </recommendedName>
</protein>
<sequence>MTQVAVELGDLRGWAQQVGRASGDMDASHDYATTHIADADFGKILELITGDYAALIGKFHDILSADSDGLGSTRDALSSAATAYHDADEQVAGNVAQVAGQATTIVDDGVANGFDDGASAAAQLITPGSQGATLPDPPEVSFGWILDKVCELVAWVGGPDLRVEVTRWIAGDVDKAARHVGAWQAVANCLDVVEANLASGKVNIGGTWTGTAAAAAIAHMDKWSTALTDQSSAMRTMAQHLADAINEAVKMAQVVVDIIRTIVSVISAGLANAAIPFYGQWKLISSVKEAITMIWSAIKVIQVFWNMLNLIIDTIQMAIASFSRESLPPAPAAVPA</sequence>